<name>A0A9P6EYC2_9FUNG</name>
<reference evidence="2" key="1">
    <citation type="journal article" date="2020" name="Fungal Divers.">
        <title>Resolving the Mortierellaceae phylogeny through synthesis of multi-gene phylogenetics and phylogenomics.</title>
        <authorList>
            <person name="Vandepol N."/>
            <person name="Liber J."/>
            <person name="Desiro A."/>
            <person name="Na H."/>
            <person name="Kennedy M."/>
            <person name="Barry K."/>
            <person name="Grigoriev I.V."/>
            <person name="Miller A.N."/>
            <person name="O'Donnell K."/>
            <person name="Stajich J.E."/>
            <person name="Bonito G."/>
        </authorList>
    </citation>
    <scope>NUCLEOTIDE SEQUENCE</scope>
    <source>
        <strain evidence="2">NRRL 2591</strain>
    </source>
</reference>
<accession>A0A9P6EYC2</accession>
<feature type="compositionally biased region" description="Basic residues" evidence="1">
    <location>
        <begin position="1"/>
        <end position="10"/>
    </location>
</feature>
<evidence type="ECO:0000313" key="3">
    <source>
        <dbReference type="Proteomes" id="UP000723463"/>
    </source>
</evidence>
<sequence length="187" mass="21490">MNPAILHRRQNAGYQEPNRPSYRDQLSKQSRRTSCHDQARTEAGARKDFVKVKSFQEPHKRPNVRLMSSRSRTRGIWGDRAAEEAKIDDRGVAGGPVEALKDRRSGREHAKPLGKNTRQRKHYRRPRRDSDDSSEEGWSKESDDGNNHNSSDNDYDSDRPVPRSRPHSRTTVNPRPLGVIINMDDRG</sequence>
<keyword evidence="3" id="KW-1185">Reference proteome</keyword>
<dbReference type="Proteomes" id="UP000723463">
    <property type="component" value="Unassembled WGS sequence"/>
</dbReference>
<evidence type="ECO:0000313" key="2">
    <source>
        <dbReference type="EMBL" id="KAF9537770.1"/>
    </source>
</evidence>
<feature type="compositionally biased region" description="Basic residues" evidence="1">
    <location>
        <begin position="117"/>
        <end position="127"/>
    </location>
</feature>
<feature type="compositionally biased region" description="Basic and acidic residues" evidence="1">
    <location>
        <begin position="80"/>
        <end position="91"/>
    </location>
</feature>
<dbReference type="AlphaFoldDB" id="A0A9P6EYC2"/>
<feature type="region of interest" description="Disordered" evidence="1">
    <location>
        <begin position="1"/>
        <end position="187"/>
    </location>
</feature>
<feature type="compositionally biased region" description="Basic and acidic residues" evidence="1">
    <location>
        <begin position="34"/>
        <end position="60"/>
    </location>
</feature>
<protein>
    <submittedName>
        <fullName evidence="2">Uncharacterized protein</fullName>
    </submittedName>
</protein>
<gene>
    <name evidence="2" type="ORF">EC957_007681</name>
</gene>
<organism evidence="2 3">
    <name type="scientific">Mortierella hygrophila</name>
    <dbReference type="NCBI Taxonomy" id="979708"/>
    <lineage>
        <taxon>Eukaryota</taxon>
        <taxon>Fungi</taxon>
        <taxon>Fungi incertae sedis</taxon>
        <taxon>Mucoromycota</taxon>
        <taxon>Mortierellomycotina</taxon>
        <taxon>Mortierellomycetes</taxon>
        <taxon>Mortierellales</taxon>
        <taxon>Mortierellaceae</taxon>
        <taxon>Mortierella</taxon>
    </lineage>
</organism>
<comment type="caution">
    <text evidence="2">The sequence shown here is derived from an EMBL/GenBank/DDBJ whole genome shotgun (WGS) entry which is preliminary data.</text>
</comment>
<dbReference type="EMBL" id="JAAAXW010000364">
    <property type="protein sequence ID" value="KAF9537770.1"/>
    <property type="molecule type" value="Genomic_DNA"/>
</dbReference>
<proteinExistence type="predicted"/>
<feature type="compositionally biased region" description="Basic and acidic residues" evidence="1">
    <location>
        <begin position="137"/>
        <end position="146"/>
    </location>
</feature>
<evidence type="ECO:0000256" key="1">
    <source>
        <dbReference type="SAM" id="MobiDB-lite"/>
    </source>
</evidence>
<feature type="compositionally biased region" description="Basic and acidic residues" evidence="1">
    <location>
        <begin position="99"/>
        <end position="111"/>
    </location>
</feature>